<dbReference type="Proteomes" id="UP000054485">
    <property type="component" value="Unassembled WGS sequence"/>
</dbReference>
<keyword evidence="2" id="KW-1185">Reference proteome</keyword>
<dbReference type="HOGENOM" id="CLU_2851241_0_0_1"/>
<dbReference type="InParanoid" id="A0A0D0BI21"/>
<reference evidence="2" key="2">
    <citation type="submission" date="2015-01" db="EMBL/GenBank/DDBJ databases">
        <title>Evolutionary Origins and Diversification of the Mycorrhizal Mutualists.</title>
        <authorList>
            <consortium name="DOE Joint Genome Institute"/>
            <consortium name="Mycorrhizal Genomics Consortium"/>
            <person name="Kohler A."/>
            <person name="Kuo A."/>
            <person name="Nagy L.G."/>
            <person name="Floudas D."/>
            <person name="Copeland A."/>
            <person name="Barry K.W."/>
            <person name="Cichocki N."/>
            <person name="Veneault-Fourrey C."/>
            <person name="LaButti K."/>
            <person name="Lindquist E.A."/>
            <person name="Lipzen A."/>
            <person name="Lundell T."/>
            <person name="Morin E."/>
            <person name="Murat C."/>
            <person name="Riley R."/>
            <person name="Ohm R."/>
            <person name="Sun H."/>
            <person name="Tunlid A."/>
            <person name="Henrissat B."/>
            <person name="Grigoriev I.V."/>
            <person name="Hibbett D.S."/>
            <person name="Martin F."/>
        </authorList>
    </citation>
    <scope>NUCLEOTIDE SEQUENCE [LARGE SCALE GENOMIC DNA]</scope>
    <source>
        <strain evidence="2">UH-Slu-Lm8-n1</strain>
    </source>
</reference>
<evidence type="ECO:0000313" key="2">
    <source>
        <dbReference type="Proteomes" id="UP000054485"/>
    </source>
</evidence>
<dbReference type="AlphaFoldDB" id="A0A0D0BI21"/>
<sequence length="65" mass="7770">MSLQYFLFQVRVYTIIQFPISNIQPPILDSRRLAYTVTVMPFDTYRRPIYATSQPRHMTNANMQK</sequence>
<protein>
    <submittedName>
        <fullName evidence="1">Uncharacterized protein</fullName>
    </submittedName>
</protein>
<organism evidence="1 2">
    <name type="scientific">Suillus luteus UH-Slu-Lm8-n1</name>
    <dbReference type="NCBI Taxonomy" id="930992"/>
    <lineage>
        <taxon>Eukaryota</taxon>
        <taxon>Fungi</taxon>
        <taxon>Dikarya</taxon>
        <taxon>Basidiomycota</taxon>
        <taxon>Agaricomycotina</taxon>
        <taxon>Agaricomycetes</taxon>
        <taxon>Agaricomycetidae</taxon>
        <taxon>Boletales</taxon>
        <taxon>Suillineae</taxon>
        <taxon>Suillaceae</taxon>
        <taxon>Suillus</taxon>
    </lineage>
</organism>
<name>A0A0D0BI21_9AGAM</name>
<dbReference type="EMBL" id="KN835169">
    <property type="protein sequence ID" value="KIK45702.1"/>
    <property type="molecule type" value="Genomic_DNA"/>
</dbReference>
<reference evidence="1 2" key="1">
    <citation type="submission" date="2014-04" db="EMBL/GenBank/DDBJ databases">
        <authorList>
            <consortium name="DOE Joint Genome Institute"/>
            <person name="Kuo A."/>
            <person name="Ruytinx J."/>
            <person name="Rineau F."/>
            <person name="Colpaert J."/>
            <person name="Kohler A."/>
            <person name="Nagy L.G."/>
            <person name="Floudas D."/>
            <person name="Copeland A."/>
            <person name="Barry K.W."/>
            <person name="Cichocki N."/>
            <person name="Veneault-Fourrey C."/>
            <person name="LaButti K."/>
            <person name="Lindquist E.A."/>
            <person name="Lipzen A."/>
            <person name="Lundell T."/>
            <person name="Morin E."/>
            <person name="Murat C."/>
            <person name="Sun H."/>
            <person name="Tunlid A."/>
            <person name="Henrissat B."/>
            <person name="Grigoriev I.V."/>
            <person name="Hibbett D.S."/>
            <person name="Martin F."/>
            <person name="Nordberg H.P."/>
            <person name="Cantor M.N."/>
            <person name="Hua S.X."/>
        </authorList>
    </citation>
    <scope>NUCLEOTIDE SEQUENCE [LARGE SCALE GENOMIC DNA]</scope>
    <source>
        <strain evidence="1 2">UH-Slu-Lm8-n1</strain>
    </source>
</reference>
<gene>
    <name evidence="1" type="ORF">CY34DRAFT_801327</name>
</gene>
<evidence type="ECO:0000313" key="1">
    <source>
        <dbReference type="EMBL" id="KIK45702.1"/>
    </source>
</evidence>
<accession>A0A0D0BI21</accession>
<proteinExistence type="predicted"/>